<name>A0A821CV68_9BILA</name>
<organism evidence="1 2">
    <name type="scientific">Rotaria magnacalcarata</name>
    <dbReference type="NCBI Taxonomy" id="392030"/>
    <lineage>
        <taxon>Eukaryota</taxon>
        <taxon>Metazoa</taxon>
        <taxon>Spiralia</taxon>
        <taxon>Gnathifera</taxon>
        <taxon>Rotifera</taxon>
        <taxon>Eurotatoria</taxon>
        <taxon>Bdelloidea</taxon>
        <taxon>Philodinida</taxon>
        <taxon>Philodinidae</taxon>
        <taxon>Rotaria</taxon>
    </lineage>
</organism>
<dbReference type="PANTHER" id="PTHR48050:SF13">
    <property type="entry name" value="STEROL 3-BETA-GLUCOSYLTRANSFERASE UGT80A2"/>
    <property type="match status" value="1"/>
</dbReference>
<accession>A0A821CV68</accession>
<gene>
    <name evidence="1" type="ORF">OVN521_LOCUS45578</name>
</gene>
<dbReference type="SUPFAM" id="SSF53756">
    <property type="entry name" value="UDP-Glycosyltransferase/glycogen phosphorylase"/>
    <property type="match status" value="1"/>
</dbReference>
<sequence length="81" mass="9394">CAQKLQIPLHMMFTMPWSPTVQFPHPFVKVDYDLGSPEKINMLSYSVVEMLTWSGMNDLINEFRKDILGLSALHMRQAVRL</sequence>
<dbReference type="InterPro" id="IPR050426">
    <property type="entry name" value="Glycosyltransferase_28"/>
</dbReference>
<protein>
    <submittedName>
        <fullName evidence="1">Uncharacterized protein</fullName>
    </submittedName>
</protein>
<comment type="caution">
    <text evidence="1">The sequence shown here is derived from an EMBL/GenBank/DDBJ whole genome shotgun (WGS) entry which is preliminary data.</text>
</comment>
<dbReference type="AlphaFoldDB" id="A0A821CV68"/>
<dbReference type="Proteomes" id="UP000663866">
    <property type="component" value="Unassembled WGS sequence"/>
</dbReference>
<evidence type="ECO:0000313" key="2">
    <source>
        <dbReference type="Proteomes" id="UP000663866"/>
    </source>
</evidence>
<proteinExistence type="predicted"/>
<reference evidence="1" key="1">
    <citation type="submission" date="2021-02" db="EMBL/GenBank/DDBJ databases">
        <authorList>
            <person name="Nowell W R."/>
        </authorList>
    </citation>
    <scope>NUCLEOTIDE SEQUENCE</scope>
</reference>
<dbReference type="Gene3D" id="3.40.50.2000">
    <property type="entry name" value="Glycogen Phosphorylase B"/>
    <property type="match status" value="1"/>
</dbReference>
<feature type="non-terminal residue" evidence="1">
    <location>
        <position position="81"/>
    </location>
</feature>
<dbReference type="EMBL" id="CAJOBG010075518">
    <property type="protein sequence ID" value="CAF4611931.1"/>
    <property type="molecule type" value="Genomic_DNA"/>
</dbReference>
<dbReference type="PANTHER" id="PTHR48050">
    <property type="entry name" value="STEROL 3-BETA-GLUCOSYLTRANSFERASE"/>
    <property type="match status" value="1"/>
</dbReference>
<keyword evidence="2" id="KW-1185">Reference proteome</keyword>
<evidence type="ECO:0000313" key="1">
    <source>
        <dbReference type="EMBL" id="CAF4611931.1"/>
    </source>
</evidence>
<feature type="non-terminal residue" evidence="1">
    <location>
        <position position="1"/>
    </location>
</feature>